<gene>
    <name evidence="6" type="ORF">RIF25_02240</name>
</gene>
<keyword evidence="2" id="KW-0408">Iron</keyword>
<dbReference type="AlphaFoldDB" id="A0AAE4JXA0"/>
<evidence type="ECO:0000259" key="4">
    <source>
        <dbReference type="Pfam" id="PF03781"/>
    </source>
</evidence>
<evidence type="ECO:0000256" key="1">
    <source>
        <dbReference type="ARBA" id="ARBA00023002"/>
    </source>
</evidence>
<keyword evidence="1" id="KW-0560">Oxidoreductase</keyword>
<dbReference type="InterPro" id="IPR016187">
    <property type="entry name" value="CTDL_fold"/>
</dbReference>
<dbReference type="Pfam" id="PF03781">
    <property type="entry name" value="FGE-sulfatase"/>
    <property type="match status" value="2"/>
</dbReference>
<proteinExistence type="predicted"/>
<dbReference type="Pfam" id="PF12867">
    <property type="entry name" value="DinB_2"/>
    <property type="match status" value="1"/>
</dbReference>
<feature type="domain" description="Sulfatase-modifying factor enzyme-like" evidence="4">
    <location>
        <begin position="165"/>
        <end position="285"/>
    </location>
</feature>
<comment type="pathway">
    <text evidence="3">Amino-acid biosynthesis; ergothioneine biosynthesis.</text>
</comment>
<name>A0AAE4JXA0_9CYAN</name>
<dbReference type="InterPro" id="IPR051043">
    <property type="entry name" value="Sulfatase_Mod_Factor_Kinase"/>
</dbReference>
<accession>A0AAE4JXA0</accession>
<dbReference type="RefSeq" id="WP_322876921.1">
    <property type="nucleotide sequence ID" value="NZ_JAVMIP010000001.1"/>
</dbReference>
<dbReference type="PANTHER" id="PTHR23150:SF36">
    <property type="entry name" value="HERCYNINE OXYGENASE"/>
    <property type="match status" value="1"/>
</dbReference>
<dbReference type="Proteomes" id="UP001268256">
    <property type="component" value="Unassembled WGS sequence"/>
</dbReference>
<evidence type="ECO:0000313" key="6">
    <source>
        <dbReference type="EMBL" id="MDS3859619.1"/>
    </source>
</evidence>
<dbReference type="PANTHER" id="PTHR23150">
    <property type="entry name" value="SULFATASE MODIFYING FACTOR 1, 2"/>
    <property type="match status" value="1"/>
</dbReference>
<keyword evidence="7" id="KW-1185">Reference proteome</keyword>
<feature type="domain" description="Sulfatase-modifying factor enzyme-like" evidence="4">
    <location>
        <begin position="317"/>
        <end position="387"/>
    </location>
</feature>
<evidence type="ECO:0000313" key="7">
    <source>
        <dbReference type="Proteomes" id="UP001268256"/>
    </source>
</evidence>
<feature type="domain" description="DinB-like" evidence="5">
    <location>
        <begin position="21"/>
        <end position="142"/>
    </location>
</feature>
<dbReference type="SUPFAM" id="SSF56436">
    <property type="entry name" value="C-type lectin-like"/>
    <property type="match status" value="1"/>
</dbReference>
<evidence type="ECO:0000256" key="3">
    <source>
        <dbReference type="ARBA" id="ARBA00037882"/>
    </source>
</evidence>
<organism evidence="6 7">
    <name type="scientific">Pseudocalidococcus azoricus BACA0444</name>
    <dbReference type="NCBI Taxonomy" id="2918990"/>
    <lineage>
        <taxon>Bacteria</taxon>
        <taxon>Bacillati</taxon>
        <taxon>Cyanobacteriota</taxon>
        <taxon>Cyanophyceae</taxon>
        <taxon>Acaryochloridales</taxon>
        <taxon>Thermosynechococcaceae</taxon>
        <taxon>Pseudocalidococcus</taxon>
        <taxon>Pseudocalidococcus azoricus</taxon>
    </lineage>
</organism>
<dbReference type="InterPro" id="IPR024775">
    <property type="entry name" value="DinB-like"/>
</dbReference>
<dbReference type="Gene3D" id="1.20.120.450">
    <property type="entry name" value="dinb family like domain"/>
    <property type="match status" value="1"/>
</dbReference>
<dbReference type="InterPro" id="IPR034660">
    <property type="entry name" value="DinB/YfiT-like"/>
</dbReference>
<dbReference type="InterPro" id="IPR005532">
    <property type="entry name" value="SUMF_dom"/>
</dbReference>
<dbReference type="EMBL" id="JAVMIP010000001">
    <property type="protein sequence ID" value="MDS3859619.1"/>
    <property type="molecule type" value="Genomic_DNA"/>
</dbReference>
<dbReference type="Gene3D" id="3.90.1580.10">
    <property type="entry name" value="paralog of FGE (formylglycine-generating enzyme)"/>
    <property type="match status" value="2"/>
</dbReference>
<dbReference type="SUPFAM" id="SSF109854">
    <property type="entry name" value="DinB/YfiT-like putative metalloenzymes"/>
    <property type="match status" value="1"/>
</dbReference>
<dbReference type="InterPro" id="IPR042095">
    <property type="entry name" value="SUMF_sf"/>
</dbReference>
<sequence length="389" mass="44186">MLISDPQAALSRHTFIDQFFALRQATLSLFDSIPPETFCHQAHPDFSPVGWHLGHIGWTEGLWLLPKLLREQLTPPDYNALFAASGLPKTARSQLPPLQEICTYLATIRAAVLTEWVKQDFQAQEWLAWWLLQHEAQHGETIQMILALQAPNPLNTTIIPVNKQITGMVTIPAGVLKPAAPSLLLLDNEKPGLAEEIPAFQVDQQPVSRGQFQYFIESGGYQTEQWWTAEGWAWRQTHTIQQPRYWHWPVNSDHPVCGVSWYEAAAYAAFMGKQLPTESQWERAQQVLQAPPLSEIPLATPRNHYTSSLSTSPYGFGQVWEWTDTWFHPYPGFCSSPYPGYSAAYFDQAHRVLKGGSFASQALIQRPSFRNWYQPQTQEIFAGIRCVNT</sequence>
<evidence type="ECO:0000259" key="5">
    <source>
        <dbReference type="Pfam" id="PF12867"/>
    </source>
</evidence>
<reference evidence="7" key="1">
    <citation type="submission" date="2023-07" db="EMBL/GenBank/DDBJ databases">
        <authorList>
            <person name="Luz R."/>
            <person name="Cordeiro R."/>
            <person name="Fonseca A."/>
            <person name="Goncalves V."/>
        </authorList>
    </citation>
    <scope>NUCLEOTIDE SEQUENCE [LARGE SCALE GENOMIC DNA]</scope>
    <source>
        <strain evidence="7">BACA0444</strain>
    </source>
</reference>
<protein>
    <submittedName>
        <fullName evidence="6">SUMF1/EgtB/PvdO family nonheme iron enzyme</fullName>
    </submittedName>
</protein>
<comment type="caution">
    <text evidence="6">The sequence shown here is derived from an EMBL/GenBank/DDBJ whole genome shotgun (WGS) entry which is preliminary data.</text>
</comment>
<evidence type="ECO:0000256" key="2">
    <source>
        <dbReference type="ARBA" id="ARBA00023004"/>
    </source>
</evidence>